<dbReference type="RefSeq" id="WP_064803664.1">
    <property type="nucleotide sequence ID" value="NZ_CP016022.1"/>
</dbReference>
<dbReference type="InterPro" id="IPR011050">
    <property type="entry name" value="Pectin_lyase_fold/virulence"/>
</dbReference>
<keyword evidence="3" id="KW-0732">Signal</keyword>
<dbReference type="PANTHER" id="PTHR12338:SF8">
    <property type="entry name" value="HEME_HEMOPEXIN-BINDING PROTEIN"/>
    <property type="match status" value="1"/>
</dbReference>
<comment type="subcellular location">
    <subcellularLocation>
        <location evidence="1">Secreted</location>
    </subcellularLocation>
</comment>
<protein>
    <submittedName>
        <fullName evidence="4">Uncharacterized protein</fullName>
    </submittedName>
</protein>
<name>A0A191ZWX6_9RALS</name>
<evidence type="ECO:0000256" key="3">
    <source>
        <dbReference type="ARBA" id="ARBA00022729"/>
    </source>
</evidence>
<dbReference type="SMART" id="SM00912">
    <property type="entry name" value="Haemagg_act"/>
    <property type="match status" value="1"/>
</dbReference>
<dbReference type="SUPFAM" id="SSF51126">
    <property type="entry name" value="Pectin lyase-like"/>
    <property type="match status" value="1"/>
</dbReference>
<gene>
    <name evidence="4" type="ORF">A9Y76_08995</name>
</gene>
<sequence>MTKTIAKIRPAALAALLLAGTQAYAVGTGTIADGVGNISTSGRTTTVNQSSDKLIINWDNMNVASNETLAFQQPSTTASVLNRINSIDPTSILGNLTSNGRVYIVNPNGVLFGSTARVNVGSLVASSLNISDEVFKNPTGWRQALTFSGGGNGDVINNGRINADTSVALIGGGLVENNGAIHSTRGDIALQSGGTVIFFWRLSGQHALGYCR</sequence>
<dbReference type="Gene3D" id="2.160.20.10">
    <property type="entry name" value="Single-stranded right-handed beta-helix, Pectin lyase-like"/>
    <property type="match status" value="1"/>
</dbReference>
<proteinExistence type="predicted"/>
<reference evidence="5" key="1">
    <citation type="submission" date="2016-06" db="EMBL/GenBank/DDBJ databases">
        <authorList>
            <person name="Xu Y."/>
            <person name="Nagy A."/>
            <person name="Yan X."/>
            <person name="Kim S.W."/>
            <person name="Haley B."/>
            <person name="Liu N.T."/>
            <person name="Nou X."/>
        </authorList>
    </citation>
    <scope>NUCLEOTIDE SEQUENCE [LARGE SCALE GENOMIC DNA]</scope>
    <source>
        <strain evidence="5">ATCC 49129</strain>
    </source>
</reference>
<dbReference type="EMBL" id="CP016022">
    <property type="protein sequence ID" value="ANJ72593.1"/>
    <property type="molecule type" value="Genomic_DNA"/>
</dbReference>
<dbReference type="InterPro" id="IPR050909">
    <property type="entry name" value="Bact_Autotransporter_VF"/>
</dbReference>
<dbReference type="GeneID" id="61526153"/>
<evidence type="ECO:0000313" key="5">
    <source>
        <dbReference type="Proteomes" id="UP000078572"/>
    </source>
</evidence>
<accession>A0A191ZWX6</accession>
<keyword evidence="5" id="KW-1185">Reference proteome</keyword>
<keyword evidence="2" id="KW-0964">Secreted</keyword>
<dbReference type="OrthoDB" id="218680at2"/>
<dbReference type="Proteomes" id="UP000078572">
    <property type="component" value="Chromosome 1"/>
</dbReference>
<evidence type="ECO:0000256" key="2">
    <source>
        <dbReference type="ARBA" id="ARBA00022525"/>
    </source>
</evidence>
<dbReference type="NCBIfam" id="TIGR01901">
    <property type="entry name" value="adhes_NPXG"/>
    <property type="match status" value="1"/>
</dbReference>
<evidence type="ECO:0000256" key="1">
    <source>
        <dbReference type="ARBA" id="ARBA00004613"/>
    </source>
</evidence>
<dbReference type="InterPro" id="IPR008638">
    <property type="entry name" value="FhaB/CdiA-like_TPS"/>
</dbReference>
<dbReference type="AlphaFoldDB" id="A0A191ZWX6"/>
<dbReference type="PANTHER" id="PTHR12338">
    <property type="entry name" value="AUTOTRANSPORTER"/>
    <property type="match status" value="1"/>
</dbReference>
<dbReference type="Pfam" id="PF05860">
    <property type="entry name" value="TPS"/>
    <property type="match status" value="1"/>
</dbReference>
<dbReference type="InterPro" id="IPR012334">
    <property type="entry name" value="Pectin_lyas_fold"/>
</dbReference>
<evidence type="ECO:0000313" key="4">
    <source>
        <dbReference type="EMBL" id="ANJ72593.1"/>
    </source>
</evidence>
<organism evidence="4 5">
    <name type="scientific">Ralstonia insidiosa</name>
    <dbReference type="NCBI Taxonomy" id="190721"/>
    <lineage>
        <taxon>Bacteria</taxon>
        <taxon>Pseudomonadati</taxon>
        <taxon>Pseudomonadota</taxon>
        <taxon>Betaproteobacteria</taxon>
        <taxon>Burkholderiales</taxon>
        <taxon>Burkholderiaceae</taxon>
        <taxon>Ralstonia</taxon>
    </lineage>
</organism>
<dbReference type="GO" id="GO:0005576">
    <property type="term" value="C:extracellular region"/>
    <property type="evidence" value="ECO:0007669"/>
    <property type="project" value="UniProtKB-SubCell"/>
</dbReference>